<dbReference type="InterPro" id="IPR029068">
    <property type="entry name" value="Glyas_Bleomycin-R_OHBP_Dase"/>
</dbReference>
<name>A0ABT6FUK9_9FLAO</name>
<organism evidence="2 3">
    <name type="scientific">Galbibacter pacificus</name>
    <dbReference type="NCBI Taxonomy" id="2996052"/>
    <lineage>
        <taxon>Bacteria</taxon>
        <taxon>Pseudomonadati</taxon>
        <taxon>Bacteroidota</taxon>
        <taxon>Flavobacteriia</taxon>
        <taxon>Flavobacteriales</taxon>
        <taxon>Flavobacteriaceae</taxon>
        <taxon>Galbibacter</taxon>
    </lineage>
</organism>
<accession>A0ABT6FUK9</accession>
<comment type="caution">
    <text evidence="2">The sequence shown here is derived from an EMBL/GenBank/DDBJ whole genome shotgun (WGS) entry which is preliminary data.</text>
</comment>
<evidence type="ECO:0000313" key="2">
    <source>
        <dbReference type="EMBL" id="MDG3586955.1"/>
    </source>
</evidence>
<dbReference type="PANTHER" id="PTHR33990">
    <property type="entry name" value="PROTEIN YJDN-RELATED"/>
    <property type="match status" value="1"/>
</dbReference>
<sequence length="146" mass="16514">MAVINPYLTFKGKCEEAFNHYKKIFGGKFSYLGRFEEMPAEEGFELTDSQKQKIMHICLPLDNGTLLMGSDSGDWAPKLTTGNNIAISIRAKSKEEADKLFNGLAKGGQITMPIENVFWGDYFGMCVDKFDINWMVSFNPEHIVEQ</sequence>
<gene>
    <name evidence="2" type="ORF">OSR52_13855</name>
</gene>
<dbReference type="Pfam" id="PF06983">
    <property type="entry name" value="3-dmu-9_3-mt"/>
    <property type="match status" value="1"/>
</dbReference>
<dbReference type="PANTHER" id="PTHR33990:SF1">
    <property type="entry name" value="PROTEIN YJDN"/>
    <property type="match status" value="1"/>
</dbReference>
<protein>
    <submittedName>
        <fullName evidence="2">VOC family protein</fullName>
    </submittedName>
</protein>
<dbReference type="RefSeq" id="WP_277900777.1">
    <property type="nucleotide sequence ID" value="NZ_JAPMUA010000005.1"/>
</dbReference>
<dbReference type="EMBL" id="JAPMUA010000005">
    <property type="protein sequence ID" value="MDG3586955.1"/>
    <property type="molecule type" value="Genomic_DNA"/>
</dbReference>
<dbReference type="CDD" id="cd06588">
    <property type="entry name" value="PhnB_like"/>
    <property type="match status" value="1"/>
</dbReference>
<dbReference type="InterPro" id="IPR028973">
    <property type="entry name" value="PhnB-like"/>
</dbReference>
<evidence type="ECO:0000259" key="1">
    <source>
        <dbReference type="Pfam" id="PF06983"/>
    </source>
</evidence>
<dbReference type="SUPFAM" id="SSF54593">
    <property type="entry name" value="Glyoxalase/Bleomycin resistance protein/Dihydroxybiphenyl dioxygenase"/>
    <property type="match status" value="1"/>
</dbReference>
<dbReference type="Gene3D" id="3.10.180.10">
    <property type="entry name" value="2,3-Dihydroxybiphenyl 1,2-Dioxygenase, domain 1"/>
    <property type="match status" value="1"/>
</dbReference>
<keyword evidence="3" id="KW-1185">Reference proteome</keyword>
<feature type="domain" description="PhnB-like" evidence="1">
    <location>
        <begin position="4"/>
        <end position="136"/>
    </location>
</feature>
<proteinExistence type="predicted"/>
<reference evidence="2" key="1">
    <citation type="submission" date="2022-11" db="EMBL/GenBank/DDBJ databases">
        <title>High-quality draft genome sequence of Galbibacter sp. strain CMA-7.</title>
        <authorList>
            <person name="Wei L."/>
            <person name="Dong C."/>
            <person name="Shao Z."/>
        </authorList>
    </citation>
    <scope>NUCLEOTIDE SEQUENCE</scope>
    <source>
        <strain evidence="2">CMA-7</strain>
    </source>
</reference>
<evidence type="ECO:0000313" key="3">
    <source>
        <dbReference type="Proteomes" id="UP001153642"/>
    </source>
</evidence>
<dbReference type="Proteomes" id="UP001153642">
    <property type="component" value="Unassembled WGS sequence"/>
</dbReference>